<evidence type="ECO:0000256" key="2">
    <source>
        <dbReference type="ARBA" id="ARBA00005891"/>
    </source>
</evidence>
<dbReference type="InterPro" id="IPR038375">
    <property type="entry name" value="NDUFAF7_sf"/>
</dbReference>
<evidence type="ECO:0000256" key="5">
    <source>
        <dbReference type="ARBA" id="ARBA00023128"/>
    </source>
</evidence>
<dbReference type="SUPFAM" id="SSF53335">
    <property type="entry name" value="S-adenosyl-L-methionine-dependent methyltransferases"/>
    <property type="match status" value="1"/>
</dbReference>
<evidence type="ECO:0000256" key="1">
    <source>
        <dbReference type="ARBA" id="ARBA00004173"/>
    </source>
</evidence>
<dbReference type="EC" id="2.1.1.320" evidence="7"/>
<dbReference type="Pfam" id="PF02636">
    <property type="entry name" value="Methyltransf_28"/>
    <property type="match status" value="1"/>
</dbReference>
<keyword evidence="4 7" id="KW-0808">Transferase</keyword>
<comment type="catalytic activity">
    <reaction evidence="6 7">
        <text>L-arginyl-[protein] + 2 S-adenosyl-L-methionine = N(omega),N(omega)'-dimethyl-L-arginyl-[protein] + 2 S-adenosyl-L-homocysteine + 2 H(+)</text>
        <dbReference type="Rhea" id="RHEA:48108"/>
        <dbReference type="Rhea" id="RHEA-COMP:10532"/>
        <dbReference type="Rhea" id="RHEA-COMP:11992"/>
        <dbReference type="ChEBI" id="CHEBI:15378"/>
        <dbReference type="ChEBI" id="CHEBI:29965"/>
        <dbReference type="ChEBI" id="CHEBI:57856"/>
        <dbReference type="ChEBI" id="CHEBI:59789"/>
        <dbReference type="ChEBI" id="CHEBI:88221"/>
        <dbReference type="EC" id="2.1.1.320"/>
    </reaction>
</comment>
<keyword evidence="5 7" id="KW-0496">Mitochondrion</keyword>
<keyword evidence="3 7" id="KW-0489">Methyltransferase</keyword>
<comment type="function">
    <text evidence="7">Arginine methyltransferase involved in the assembly or stability of mitochondrial NADH:ubiquinone oxidoreductase complex (complex I).</text>
</comment>
<sequence length="428" mass="48202">MLLLRRGPVMGRRAAARCFSSGVLTREYIHSCLYRKEEGYFTSERREVLHAPKQPIDFNDLWGKREYKNQVAALYQQDKEAWMTPVEVFYPYYSRAIANYMMMSPHTIHNDTGKLHIYEIGGGAGTNALCILDYIKEQAPALYAKTTYTMIEISARMAARQQARVASHPNCKVVNTDILTYSKTHPKVNDPCFFIAMEVLDNLPHDKVTLADGEWYETRVRDGAEVQHPLRDPLITETLDYFACEIPLRGTFKRKSGLATQLRSLIGMREKLLTSAFVPTGAMQLLHTLRESFPKHHLIAADFDELPAPALDASAAHKLYDHPRSPTSTASGPLHAANAPLVASKTDGVTEDHDTYLVEGGIADIFFATDFVKLKQAYCRAMELKEHEVSIVKSGAFLQEFAEVDKTRTILGYNPLIDDYANTSFILS</sequence>
<evidence type="ECO:0000256" key="6">
    <source>
        <dbReference type="ARBA" id="ARBA00048612"/>
    </source>
</evidence>
<dbReference type="Gene3D" id="3.40.50.12710">
    <property type="match status" value="1"/>
</dbReference>
<name>A0A1V9YX13_ACHHY</name>
<evidence type="ECO:0000256" key="7">
    <source>
        <dbReference type="RuleBase" id="RU364114"/>
    </source>
</evidence>
<dbReference type="Proteomes" id="UP000243579">
    <property type="component" value="Unassembled WGS sequence"/>
</dbReference>
<dbReference type="AlphaFoldDB" id="A0A1V9YX13"/>
<comment type="similarity">
    <text evidence="2 7">Belongs to the NDUFAF7 family.</text>
</comment>
<accession>A0A1V9YX13</accession>
<evidence type="ECO:0000313" key="8">
    <source>
        <dbReference type="EMBL" id="OQR90349.1"/>
    </source>
</evidence>
<dbReference type="GO" id="GO:0005739">
    <property type="term" value="C:mitochondrion"/>
    <property type="evidence" value="ECO:0007669"/>
    <property type="project" value="UniProtKB-SubCell"/>
</dbReference>
<proteinExistence type="inferred from homology"/>
<dbReference type="EMBL" id="JNBR01000636">
    <property type="protein sequence ID" value="OQR90349.1"/>
    <property type="molecule type" value="Genomic_DNA"/>
</dbReference>
<organism evidence="8 9">
    <name type="scientific">Achlya hypogyna</name>
    <name type="common">Oomycete</name>
    <name type="synonym">Protoachlya hypogyna</name>
    <dbReference type="NCBI Taxonomy" id="1202772"/>
    <lineage>
        <taxon>Eukaryota</taxon>
        <taxon>Sar</taxon>
        <taxon>Stramenopiles</taxon>
        <taxon>Oomycota</taxon>
        <taxon>Saprolegniomycetes</taxon>
        <taxon>Saprolegniales</taxon>
        <taxon>Achlyaceae</taxon>
        <taxon>Achlya</taxon>
    </lineage>
</organism>
<protein>
    <recommendedName>
        <fullName evidence="7">Protein arginine methyltransferase NDUFAF7</fullName>
        <ecNumber evidence="7">2.1.1.320</ecNumber>
    </recommendedName>
</protein>
<dbReference type="GO" id="GO:0032259">
    <property type="term" value="P:methylation"/>
    <property type="evidence" value="ECO:0007669"/>
    <property type="project" value="UniProtKB-KW"/>
</dbReference>
<dbReference type="GO" id="GO:0035243">
    <property type="term" value="F:protein-arginine omega-N symmetric methyltransferase activity"/>
    <property type="evidence" value="ECO:0007669"/>
    <property type="project" value="UniProtKB-EC"/>
</dbReference>
<evidence type="ECO:0000256" key="4">
    <source>
        <dbReference type="ARBA" id="ARBA00022679"/>
    </source>
</evidence>
<dbReference type="OrthoDB" id="17415at2759"/>
<keyword evidence="9" id="KW-1185">Reference proteome</keyword>
<dbReference type="CDD" id="cd02440">
    <property type="entry name" value="AdoMet_MTases"/>
    <property type="match status" value="1"/>
</dbReference>
<dbReference type="PANTHER" id="PTHR12049">
    <property type="entry name" value="PROTEIN ARGININE METHYLTRANSFERASE NDUFAF7, MITOCHONDRIAL"/>
    <property type="match status" value="1"/>
</dbReference>
<dbReference type="InterPro" id="IPR029063">
    <property type="entry name" value="SAM-dependent_MTases_sf"/>
</dbReference>
<dbReference type="InterPro" id="IPR003788">
    <property type="entry name" value="NDUFAF7"/>
</dbReference>
<reference evidence="8 9" key="1">
    <citation type="journal article" date="2014" name="Genome Biol. Evol.">
        <title>The secreted proteins of Achlya hypogyna and Thraustotheca clavata identify the ancestral oomycete secretome and reveal gene acquisitions by horizontal gene transfer.</title>
        <authorList>
            <person name="Misner I."/>
            <person name="Blouin N."/>
            <person name="Leonard G."/>
            <person name="Richards T.A."/>
            <person name="Lane C.E."/>
        </authorList>
    </citation>
    <scope>NUCLEOTIDE SEQUENCE [LARGE SCALE GENOMIC DNA]</scope>
    <source>
        <strain evidence="8 9">ATCC 48635</strain>
    </source>
</reference>
<dbReference type="STRING" id="1202772.A0A1V9YX13"/>
<dbReference type="PANTHER" id="PTHR12049:SF5">
    <property type="entry name" value="PROTEIN ARGININE METHYLTRANSFERASE NDUFAF7 HOMOLOG, MITOCHONDRIAL"/>
    <property type="match status" value="1"/>
</dbReference>
<comment type="caution">
    <text evidence="8">The sequence shown here is derived from an EMBL/GenBank/DDBJ whole genome shotgun (WGS) entry which is preliminary data.</text>
</comment>
<comment type="subcellular location">
    <subcellularLocation>
        <location evidence="1 7">Mitochondrion</location>
    </subcellularLocation>
</comment>
<evidence type="ECO:0000256" key="3">
    <source>
        <dbReference type="ARBA" id="ARBA00022603"/>
    </source>
</evidence>
<evidence type="ECO:0000313" key="9">
    <source>
        <dbReference type="Proteomes" id="UP000243579"/>
    </source>
</evidence>
<gene>
    <name evidence="8" type="ORF">ACHHYP_05589</name>
</gene>